<reference evidence="7" key="2">
    <citation type="submission" date="2025-08" db="UniProtKB">
        <authorList>
            <consortium name="Ensembl"/>
        </authorList>
    </citation>
    <scope>IDENTIFICATION</scope>
</reference>
<keyword evidence="2" id="KW-0677">Repeat</keyword>
<dbReference type="PANTHER" id="PTHR23235">
    <property type="entry name" value="KRUEPPEL-LIKE TRANSCRIPTION FACTOR"/>
    <property type="match status" value="1"/>
</dbReference>
<evidence type="ECO:0000256" key="4">
    <source>
        <dbReference type="ARBA" id="ARBA00022833"/>
    </source>
</evidence>
<keyword evidence="3 5" id="KW-0863">Zinc-finger</keyword>
<dbReference type="PROSITE" id="PS50157">
    <property type="entry name" value="ZINC_FINGER_C2H2_2"/>
    <property type="match status" value="3"/>
</dbReference>
<dbReference type="FunFam" id="3.30.160.60:FF:000417">
    <property type="entry name" value="Zinc finger protein"/>
    <property type="match status" value="1"/>
</dbReference>
<evidence type="ECO:0000259" key="6">
    <source>
        <dbReference type="PROSITE" id="PS50157"/>
    </source>
</evidence>
<feature type="domain" description="C2H2-type" evidence="6">
    <location>
        <begin position="16"/>
        <end position="43"/>
    </location>
</feature>
<feature type="domain" description="C2H2-type" evidence="6">
    <location>
        <begin position="44"/>
        <end position="71"/>
    </location>
</feature>
<evidence type="ECO:0000313" key="8">
    <source>
        <dbReference type="Proteomes" id="UP001501920"/>
    </source>
</evidence>
<dbReference type="PANTHER" id="PTHR23235:SF120">
    <property type="entry name" value="KRUPPEL-LIKE FACTOR 15"/>
    <property type="match status" value="1"/>
</dbReference>
<reference evidence="7 8" key="1">
    <citation type="submission" date="2020-10" db="EMBL/GenBank/DDBJ databases">
        <title>Pygocentrus nattereri (red-bellied piranha) genome, fPygNat1, primary haplotype.</title>
        <authorList>
            <person name="Myers G."/>
            <person name="Meyer A."/>
            <person name="Karagic N."/>
            <person name="Pippel M."/>
            <person name="Winkler S."/>
            <person name="Tracey A."/>
            <person name="Wood J."/>
            <person name="Formenti G."/>
            <person name="Howe K."/>
            <person name="Fedrigo O."/>
            <person name="Jarvis E.D."/>
        </authorList>
    </citation>
    <scope>NUCLEOTIDE SEQUENCE [LARGE SCALE GENOMIC DNA]</scope>
</reference>
<keyword evidence="8" id="KW-1185">Reference proteome</keyword>
<reference evidence="7" key="3">
    <citation type="submission" date="2025-09" db="UniProtKB">
        <authorList>
            <consortium name="Ensembl"/>
        </authorList>
    </citation>
    <scope>IDENTIFICATION</scope>
</reference>
<proteinExistence type="predicted"/>
<dbReference type="SMART" id="SM00355">
    <property type="entry name" value="ZnF_C2H2"/>
    <property type="match status" value="3"/>
</dbReference>
<dbReference type="GO" id="GO:0008270">
    <property type="term" value="F:zinc ion binding"/>
    <property type="evidence" value="ECO:0007669"/>
    <property type="project" value="UniProtKB-KW"/>
</dbReference>
<keyword evidence="1" id="KW-0479">Metal-binding</keyword>
<keyword evidence="4" id="KW-0862">Zinc</keyword>
<sequence length="110" mass="12930">MSPAERRLISIRDKIQLCRFCGKICRDPSHLRIHERSHTGEKPFECSRCGKAFSTASNLKSHEQTHTGEKPYSCQECGKRFALQYYLTRHIKTHMKVETFIWINLLLHNL</sequence>
<dbReference type="Gene3D" id="3.30.160.60">
    <property type="entry name" value="Classic Zinc Finger"/>
    <property type="match status" value="3"/>
</dbReference>
<evidence type="ECO:0000256" key="1">
    <source>
        <dbReference type="ARBA" id="ARBA00022723"/>
    </source>
</evidence>
<dbReference type="SUPFAM" id="SSF57667">
    <property type="entry name" value="beta-beta-alpha zinc fingers"/>
    <property type="match status" value="2"/>
</dbReference>
<dbReference type="InterPro" id="IPR013087">
    <property type="entry name" value="Znf_C2H2_type"/>
</dbReference>
<dbReference type="FunFam" id="3.30.160.60:FF:002254">
    <property type="entry name" value="Zinc finger protein 540"/>
    <property type="match status" value="1"/>
</dbReference>
<dbReference type="InterPro" id="IPR036236">
    <property type="entry name" value="Znf_C2H2_sf"/>
</dbReference>
<dbReference type="FunFam" id="3.30.160.60:FF:000096">
    <property type="entry name" value="Zinc finger and BTB domain-containing protein 18 isoform 1"/>
    <property type="match status" value="1"/>
</dbReference>
<feature type="domain" description="C2H2-type" evidence="6">
    <location>
        <begin position="72"/>
        <end position="99"/>
    </location>
</feature>
<dbReference type="GO" id="GO:0000978">
    <property type="term" value="F:RNA polymerase II cis-regulatory region sequence-specific DNA binding"/>
    <property type="evidence" value="ECO:0007669"/>
    <property type="project" value="TreeGrafter"/>
</dbReference>
<name>A0AAR2K9N3_PYGNA</name>
<evidence type="ECO:0000313" key="7">
    <source>
        <dbReference type="Ensembl" id="ENSPNAP00000060975.1"/>
    </source>
</evidence>
<organism evidence="7 8">
    <name type="scientific">Pygocentrus nattereri</name>
    <name type="common">Red-bellied piranha</name>
    <dbReference type="NCBI Taxonomy" id="42514"/>
    <lineage>
        <taxon>Eukaryota</taxon>
        <taxon>Metazoa</taxon>
        <taxon>Chordata</taxon>
        <taxon>Craniata</taxon>
        <taxon>Vertebrata</taxon>
        <taxon>Euteleostomi</taxon>
        <taxon>Actinopterygii</taxon>
        <taxon>Neopterygii</taxon>
        <taxon>Teleostei</taxon>
        <taxon>Ostariophysi</taxon>
        <taxon>Characiformes</taxon>
        <taxon>Characoidei</taxon>
        <taxon>Pygocentrus</taxon>
    </lineage>
</organism>
<dbReference type="GeneTree" id="ENSGT01150000286934"/>
<dbReference type="Pfam" id="PF00096">
    <property type="entry name" value="zf-C2H2"/>
    <property type="match status" value="3"/>
</dbReference>
<dbReference type="PROSITE" id="PS00028">
    <property type="entry name" value="ZINC_FINGER_C2H2_1"/>
    <property type="match status" value="3"/>
</dbReference>
<dbReference type="Ensembl" id="ENSPNAT00000079201.1">
    <property type="protein sequence ID" value="ENSPNAP00000060975.1"/>
    <property type="gene ID" value="ENSPNAG00000031285.1"/>
</dbReference>
<accession>A0AAR2K9N3</accession>
<protein>
    <recommendedName>
        <fullName evidence="6">C2H2-type domain-containing protein</fullName>
    </recommendedName>
</protein>
<dbReference type="AlphaFoldDB" id="A0AAR2K9N3"/>
<dbReference type="Proteomes" id="UP001501920">
    <property type="component" value="Chromosome 2"/>
</dbReference>
<dbReference type="GO" id="GO:0000981">
    <property type="term" value="F:DNA-binding transcription factor activity, RNA polymerase II-specific"/>
    <property type="evidence" value="ECO:0007669"/>
    <property type="project" value="TreeGrafter"/>
</dbReference>
<evidence type="ECO:0000256" key="3">
    <source>
        <dbReference type="ARBA" id="ARBA00022771"/>
    </source>
</evidence>
<evidence type="ECO:0000256" key="2">
    <source>
        <dbReference type="ARBA" id="ARBA00022737"/>
    </source>
</evidence>
<evidence type="ECO:0000256" key="5">
    <source>
        <dbReference type="PROSITE-ProRule" id="PRU00042"/>
    </source>
</evidence>